<dbReference type="Proteomes" id="UP000515856">
    <property type="component" value="Chromosome"/>
</dbReference>
<feature type="domain" description="ABC transporter" evidence="4">
    <location>
        <begin position="3"/>
        <end position="213"/>
    </location>
</feature>
<evidence type="ECO:0000256" key="3">
    <source>
        <dbReference type="ARBA" id="ARBA00022840"/>
    </source>
</evidence>
<organism evidence="5 6">
    <name type="scientific">[Eubacterium] hominis</name>
    <dbReference type="NCBI Taxonomy" id="2764325"/>
    <lineage>
        <taxon>Bacteria</taxon>
        <taxon>Bacillati</taxon>
        <taxon>Bacillota</taxon>
        <taxon>Erysipelotrichia</taxon>
        <taxon>Erysipelotrichales</taxon>
        <taxon>Erysipelotrichaceae</taxon>
        <taxon>Amedibacillus</taxon>
    </lineage>
</organism>
<evidence type="ECO:0000256" key="1">
    <source>
        <dbReference type="ARBA" id="ARBA00022448"/>
    </source>
</evidence>
<evidence type="ECO:0000313" key="5">
    <source>
        <dbReference type="EMBL" id="QNM11944.1"/>
    </source>
</evidence>
<protein>
    <submittedName>
        <fullName evidence="5">ABC transporter ATP-binding protein</fullName>
    </submittedName>
</protein>
<dbReference type="InterPro" id="IPR017871">
    <property type="entry name" value="ABC_transporter-like_CS"/>
</dbReference>
<evidence type="ECO:0000313" key="6">
    <source>
        <dbReference type="Proteomes" id="UP000515856"/>
    </source>
</evidence>
<keyword evidence="1" id="KW-0813">Transport</keyword>
<dbReference type="EMBL" id="CP060636">
    <property type="protein sequence ID" value="QNM11944.1"/>
    <property type="molecule type" value="Genomic_DNA"/>
</dbReference>
<dbReference type="GO" id="GO:0016887">
    <property type="term" value="F:ATP hydrolysis activity"/>
    <property type="evidence" value="ECO:0007669"/>
    <property type="project" value="InterPro"/>
</dbReference>
<dbReference type="KEGG" id="ehn:H9Q80_17120"/>
<evidence type="ECO:0000256" key="2">
    <source>
        <dbReference type="ARBA" id="ARBA00022741"/>
    </source>
</evidence>
<keyword evidence="3 5" id="KW-0067">ATP-binding</keyword>
<dbReference type="CDD" id="cd03230">
    <property type="entry name" value="ABC_DR_subfamily_A"/>
    <property type="match status" value="1"/>
</dbReference>
<dbReference type="PROSITE" id="PS50893">
    <property type="entry name" value="ABC_TRANSPORTER_2"/>
    <property type="match status" value="1"/>
</dbReference>
<dbReference type="Pfam" id="PF00005">
    <property type="entry name" value="ABC_tran"/>
    <property type="match status" value="1"/>
</dbReference>
<dbReference type="SUPFAM" id="SSF52540">
    <property type="entry name" value="P-loop containing nucleoside triphosphate hydrolases"/>
    <property type="match status" value="1"/>
</dbReference>
<sequence>MKINVENVSKVIKGQCIFQNVNVEMDSGKIYGFVGYNGCGKTMLLRIISNLVKPSEGELFLDDTPYRNIHQMPKIGIVLEKPDFFNELSGLENLEMLAKIRNEIGNDEIMNAIKKVGLFTQENKKVGKYSLGMRQRLGIAQAIMENNDILILDEITSGLDEDGVAMIYNILNEEKEKGKLIMITSHNRIDIENLCDVTYKFNNGTVQLYETGE</sequence>
<keyword evidence="6" id="KW-1185">Reference proteome</keyword>
<dbReference type="InterPro" id="IPR003593">
    <property type="entry name" value="AAA+_ATPase"/>
</dbReference>
<keyword evidence="2" id="KW-0547">Nucleotide-binding</keyword>
<dbReference type="PROSITE" id="PS00211">
    <property type="entry name" value="ABC_TRANSPORTER_1"/>
    <property type="match status" value="1"/>
</dbReference>
<dbReference type="SMART" id="SM00382">
    <property type="entry name" value="AAA"/>
    <property type="match status" value="1"/>
</dbReference>
<proteinExistence type="predicted"/>
<dbReference type="InterPro" id="IPR003439">
    <property type="entry name" value="ABC_transporter-like_ATP-bd"/>
</dbReference>
<dbReference type="GO" id="GO:0005524">
    <property type="term" value="F:ATP binding"/>
    <property type="evidence" value="ECO:0007669"/>
    <property type="project" value="UniProtKB-KW"/>
</dbReference>
<evidence type="ECO:0000259" key="4">
    <source>
        <dbReference type="PROSITE" id="PS50893"/>
    </source>
</evidence>
<reference evidence="5 6" key="1">
    <citation type="submission" date="2020-08" db="EMBL/GenBank/DDBJ databases">
        <authorList>
            <person name="Liu C."/>
            <person name="Sun Q."/>
        </authorList>
    </citation>
    <scope>NUCLEOTIDE SEQUENCE [LARGE SCALE GENOMIC DNA]</scope>
    <source>
        <strain evidence="5 6">NSJ-61</strain>
    </source>
</reference>
<accession>A0A7G9GMB2</accession>
<dbReference type="PANTHER" id="PTHR42939">
    <property type="entry name" value="ABC TRANSPORTER ATP-BINDING PROTEIN ALBC-RELATED"/>
    <property type="match status" value="1"/>
</dbReference>
<dbReference type="AlphaFoldDB" id="A0A7G9GMB2"/>
<dbReference type="Gene3D" id="3.40.50.300">
    <property type="entry name" value="P-loop containing nucleotide triphosphate hydrolases"/>
    <property type="match status" value="1"/>
</dbReference>
<dbReference type="PANTHER" id="PTHR42939:SF1">
    <property type="entry name" value="ABC TRANSPORTER ATP-BINDING PROTEIN ALBC-RELATED"/>
    <property type="match status" value="1"/>
</dbReference>
<dbReference type="InterPro" id="IPR051782">
    <property type="entry name" value="ABC_Transporter_VariousFunc"/>
</dbReference>
<name>A0A7G9GMB2_9FIRM</name>
<dbReference type="RefSeq" id="WP_117454769.1">
    <property type="nucleotide sequence ID" value="NZ_CP060636.1"/>
</dbReference>
<dbReference type="InterPro" id="IPR027417">
    <property type="entry name" value="P-loop_NTPase"/>
</dbReference>
<gene>
    <name evidence="5" type="ORF">H9Q80_17120</name>
</gene>